<name>A0A2T4BDZ2_9HYPO</name>
<feature type="compositionally biased region" description="Acidic residues" evidence="3">
    <location>
        <begin position="255"/>
        <end position="265"/>
    </location>
</feature>
<accession>A0A2T4BDZ2</accession>
<keyword evidence="7" id="KW-1185">Reference proteome</keyword>
<feature type="compositionally biased region" description="Low complexity" evidence="3">
    <location>
        <begin position="1036"/>
        <end position="1051"/>
    </location>
</feature>
<evidence type="ECO:0000256" key="2">
    <source>
        <dbReference type="PROSITE-ProRule" id="PRU00169"/>
    </source>
</evidence>
<dbReference type="InterPro" id="IPR050956">
    <property type="entry name" value="2C_system_His_kinase"/>
</dbReference>
<dbReference type="GeneID" id="36606151"/>
<dbReference type="SMART" id="SM00388">
    <property type="entry name" value="HisKA"/>
    <property type="match status" value="1"/>
</dbReference>
<dbReference type="Pfam" id="PF02518">
    <property type="entry name" value="HATPase_c"/>
    <property type="match status" value="1"/>
</dbReference>
<feature type="domain" description="Response regulatory" evidence="5">
    <location>
        <begin position="1128"/>
        <end position="1249"/>
    </location>
</feature>
<feature type="compositionally biased region" description="Basic and acidic residues" evidence="3">
    <location>
        <begin position="507"/>
        <end position="518"/>
    </location>
</feature>
<dbReference type="CDD" id="cd17546">
    <property type="entry name" value="REC_hyHK_CKI1_RcsC-like"/>
    <property type="match status" value="1"/>
</dbReference>
<dbReference type="InterPro" id="IPR029016">
    <property type="entry name" value="GAF-like_dom_sf"/>
</dbReference>
<dbReference type="PRINTS" id="PR00344">
    <property type="entry name" value="BCTRLSENSOR"/>
</dbReference>
<dbReference type="EMBL" id="KZ680211">
    <property type="protein sequence ID" value="PTB67471.1"/>
    <property type="molecule type" value="Genomic_DNA"/>
</dbReference>
<evidence type="ECO:0000313" key="7">
    <source>
        <dbReference type="Proteomes" id="UP000241546"/>
    </source>
</evidence>
<feature type="region of interest" description="Disordered" evidence="3">
    <location>
        <begin position="387"/>
        <end position="418"/>
    </location>
</feature>
<dbReference type="GO" id="GO:0000155">
    <property type="term" value="F:phosphorelay sensor kinase activity"/>
    <property type="evidence" value="ECO:0007669"/>
    <property type="project" value="InterPro"/>
</dbReference>
<dbReference type="PROSITE" id="PS50110">
    <property type="entry name" value="RESPONSE_REGULATORY"/>
    <property type="match status" value="1"/>
</dbReference>
<proteinExistence type="predicted"/>
<feature type="compositionally biased region" description="Low complexity" evidence="3">
    <location>
        <begin position="390"/>
        <end position="405"/>
    </location>
</feature>
<feature type="compositionally biased region" description="Polar residues" evidence="3">
    <location>
        <begin position="1083"/>
        <end position="1102"/>
    </location>
</feature>
<keyword evidence="1 2" id="KW-0597">Phosphoprotein</keyword>
<keyword evidence="6" id="KW-0418">Kinase</keyword>
<dbReference type="RefSeq" id="XP_024750791.1">
    <property type="nucleotide sequence ID" value="XM_024898033.1"/>
</dbReference>
<dbReference type="Pfam" id="PF00072">
    <property type="entry name" value="Response_reg"/>
    <property type="match status" value="1"/>
</dbReference>
<feature type="compositionally biased region" description="Polar residues" evidence="3">
    <location>
        <begin position="482"/>
        <end position="497"/>
    </location>
</feature>
<evidence type="ECO:0000313" key="6">
    <source>
        <dbReference type="EMBL" id="PTB67471.1"/>
    </source>
</evidence>
<dbReference type="SMART" id="SM00448">
    <property type="entry name" value="REC"/>
    <property type="match status" value="1"/>
</dbReference>
<dbReference type="Proteomes" id="UP000241546">
    <property type="component" value="Unassembled WGS sequence"/>
</dbReference>
<evidence type="ECO:0000256" key="3">
    <source>
        <dbReference type="SAM" id="MobiDB-lite"/>
    </source>
</evidence>
<keyword evidence="6" id="KW-0808">Transferase</keyword>
<gene>
    <name evidence="6" type="ORF">BBK36DRAFT_3483</name>
</gene>
<dbReference type="PROSITE" id="PS50109">
    <property type="entry name" value="HIS_KIN"/>
    <property type="match status" value="1"/>
</dbReference>
<feature type="modified residue" description="4-aspartylphosphate" evidence="2">
    <location>
        <position position="1179"/>
    </location>
</feature>
<dbReference type="SUPFAM" id="SSF47384">
    <property type="entry name" value="Homodimeric domain of signal transducing histidine kinase"/>
    <property type="match status" value="1"/>
</dbReference>
<dbReference type="SUPFAM" id="SSF55781">
    <property type="entry name" value="GAF domain-like"/>
    <property type="match status" value="1"/>
</dbReference>
<dbReference type="InterPro" id="IPR036890">
    <property type="entry name" value="HATPase_C_sf"/>
</dbReference>
<feature type="region of interest" description="Disordered" evidence="3">
    <location>
        <begin position="1035"/>
        <end position="1064"/>
    </location>
</feature>
<dbReference type="SUPFAM" id="SSF55874">
    <property type="entry name" value="ATPase domain of HSP90 chaperone/DNA topoisomerase II/histidine kinase"/>
    <property type="match status" value="1"/>
</dbReference>
<dbReference type="InterPro" id="IPR005467">
    <property type="entry name" value="His_kinase_dom"/>
</dbReference>
<sequence>MAANPVKAARLVSESARERETFEYSSSLLRTVRLNETGKPTPSTELAAADDVILTGLAQLGALQTGTDRALISLFDATRQCIVAEATPTQRLYPSLRSDDCDRPLWLCGTAIPRSHGFCEMTLLGDKALDASDGETPNQLPLTIAHDLVHDPRFSAKPFCQLGPSARFYAAVPIRTRRGINIGVYCVIDETPNKTWTDVHSQRLRDISWAIMDHLEAQRLKGVHKRDVRMNRGLGSFIEGKPTIFGWQKTSQDPECGDNDAQQDDELSHRQQFLQRQREEALEDDLVANLSPTTQVANPMSTTLLGNDAIPKPIPIPNNDAFLGRDRRTLSAASSETTPPAFKPMAALTEDESSIVILSKAANIVRESIEVEACLFFEAPIQPYLSPAQSSSATDEGSDSSSSSSSDEDDIRRPIKPAPQCRILGYSTSKSSSINGTAPSLSWVNLTDKFLSKLLRRYPRGQIFNFGADGELQPDTAEDEQPCQTLDTLSNGSSLPTRGSEVNLLSPRDKPRTRASTRRLEGKALSKAFPGSRSVCFVPIWDPRKDRWYAGGFISTKDVARNFSLEQELSYLRALGMLAMSEILRYKDLRADKAKTDALGSLSHELRSPLHGILLNAELLIDTKLDIFQGNVAHTIETCSRTLLDTVDHLLEYSRINHLSGRDDRALSLASNGLDLGQFGKKSLLRDSQLDYIVEEVIESVFAGFNFLHLSVKQLSDHQRGSININSDVNANHHSDSLQAMDQLEPWMTKNGELRWSFDDVLIVLSVDARCNWAYCVDVGAIRRIVMNIFGNALKHTKRGTITVSLTQEMARLRGRKKERVVRFTVQDTGKGIGADFLKHGLFRPFCQEDPLSPGAGLGLSLVQQITSHLQGDVSIQSELGVGTIASVTLPLEQLPPSSGEAPTILEEEEKLFKEQVEDLKGLRVRIPMANPDWRKAVVNICCEWLHMEVIPDTPDTAVTPDLVLWSHMDLARLSEDFETFDKTPNVVVCSNALVAYRQSHIFKKAGSPVIFEFISQPTGPRKLARTLHSAYTRWMSSSNSPTSSTSVPMVAKRPKGPKRTPSTFSAAAHMLRPSLSRPATAISGSSTPFWEGESNSPTSPGAKSEPASNVLEESLALRDKAEATQLDFLLVDDNYINLKVLSTYMKKRGVGFKEAKNGQEAVNCFLAHPGAFACILMDISMPVMDGFEATRQIRAHETQMGLTPVPIIALSGLATEDAQQEAFGSGMDVFLTKPVKLGALGGLLESHGILNGG</sequence>
<organism evidence="6 7">
    <name type="scientific">Trichoderma citrinoviride</name>
    <dbReference type="NCBI Taxonomy" id="58853"/>
    <lineage>
        <taxon>Eukaryota</taxon>
        <taxon>Fungi</taxon>
        <taxon>Dikarya</taxon>
        <taxon>Ascomycota</taxon>
        <taxon>Pezizomycotina</taxon>
        <taxon>Sordariomycetes</taxon>
        <taxon>Hypocreomycetidae</taxon>
        <taxon>Hypocreales</taxon>
        <taxon>Hypocreaceae</taxon>
        <taxon>Trichoderma</taxon>
    </lineage>
</organism>
<dbReference type="SUPFAM" id="SSF52172">
    <property type="entry name" value="CheY-like"/>
    <property type="match status" value="1"/>
</dbReference>
<dbReference type="InterPro" id="IPR036097">
    <property type="entry name" value="HisK_dim/P_sf"/>
</dbReference>
<dbReference type="Gene3D" id="1.10.287.130">
    <property type="match status" value="1"/>
</dbReference>
<feature type="region of interest" description="Disordered" evidence="3">
    <location>
        <begin position="469"/>
        <end position="518"/>
    </location>
</feature>
<dbReference type="AlphaFoldDB" id="A0A2T4BDZ2"/>
<dbReference type="InterPro" id="IPR003594">
    <property type="entry name" value="HATPase_dom"/>
</dbReference>
<dbReference type="PANTHER" id="PTHR43719">
    <property type="entry name" value="TWO-COMPONENT HISTIDINE KINASE"/>
    <property type="match status" value="1"/>
</dbReference>
<dbReference type="InterPro" id="IPR001789">
    <property type="entry name" value="Sig_transdc_resp-reg_receiver"/>
</dbReference>
<dbReference type="Gene3D" id="3.30.450.40">
    <property type="match status" value="1"/>
</dbReference>
<evidence type="ECO:0000256" key="1">
    <source>
        <dbReference type="ARBA" id="ARBA00022553"/>
    </source>
</evidence>
<dbReference type="Pfam" id="PF00512">
    <property type="entry name" value="HisKA"/>
    <property type="match status" value="1"/>
</dbReference>
<dbReference type="Gene3D" id="3.30.565.10">
    <property type="entry name" value="Histidine kinase-like ATPase, C-terminal domain"/>
    <property type="match status" value="1"/>
</dbReference>
<dbReference type="InterPro" id="IPR004358">
    <property type="entry name" value="Sig_transdc_His_kin-like_C"/>
</dbReference>
<feature type="region of interest" description="Disordered" evidence="3">
    <location>
        <begin position="248"/>
        <end position="267"/>
    </location>
</feature>
<protein>
    <submittedName>
        <fullName evidence="6">Histidine kinase</fullName>
    </submittedName>
</protein>
<reference evidence="7" key="1">
    <citation type="submission" date="2016-07" db="EMBL/GenBank/DDBJ databases">
        <title>Multiple horizontal gene transfer events from other fungi enriched the ability of initially mycotrophic Trichoderma (Ascomycota) to feed on dead plant biomass.</title>
        <authorList>
            <consortium name="DOE Joint Genome Institute"/>
            <person name="Atanasova L."/>
            <person name="Chenthamara K."/>
            <person name="Zhang J."/>
            <person name="Grujic M."/>
            <person name="Henrissat B."/>
            <person name="Kuo A."/>
            <person name="Aerts A."/>
            <person name="Salamov A."/>
            <person name="Lipzen A."/>
            <person name="Labutti K."/>
            <person name="Barry K."/>
            <person name="Miao Y."/>
            <person name="Rahimi M.J."/>
            <person name="Shen Q."/>
            <person name="Grigoriev I.V."/>
            <person name="Kubicek C.P."/>
            <person name="Druzhinina I.S."/>
        </authorList>
    </citation>
    <scope>NUCLEOTIDE SEQUENCE [LARGE SCALE GENOMIC DNA]</scope>
    <source>
        <strain evidence="7">TUCIM 6016</strain>
    </source>
</reference>
<feature type="domain" description="Histidine kinase" evidence="4">
    <location>
        <begin position="601"/>
        <end position="894"/>
    </location>
</feature>
<evidence type="ECO:0000259" key="4">
    <source>
        <dbReference type="PROSITE" id="PS50109"/>
    </source>
</evidence>
<evidence type="ECO:0000259" key="5">
    <source>
        <dbReference type="PROSITE" id="PS50110"/>
    </source>
</evidence>
<dbReference type="InterPro" id="IPR011006">
    <property type="entry name" value="CheY-like_superfamily"/>
</dbReference>
<dbReference type="PANTHER" id="PTHR43719:SF28">
    <property type="entry name" value="PEROXIDE STRESS-ACTIVATED HISTIDINE KINASE MAK1-RELATED"/>
    <property type="match status" value="1"/>
</dbReference>
<feature type="region of interest" description="Disordered" evidence="3">
    <location>
        <begin position="1078"/>
        <end position="1111"/>
    </location>
</feature>
<dbReference type="Gene3D" id="3.40.50.2300">
    <property type="match status" value="1"/>
</dbReference>
<dbReference type="SMART" id="SM00387">
    <property type="entry name" value="HATPase_c"/>
    <property type="match status" value="1"/>
</dbReference>
<dbReference type="OrthoDB" id="303614at2759"/>
<dbReference type="CDD" id="cd00082">
    <property type="entry name" value="HisKA"/>
    <property type="match status" value="1"/>
</dbReference>
<dbReference type="InterPro" id="IPR003661">
    <property type="entry name" value="HisK_dim/P_dom"/>
</dbReference>